<evidence type="ECO:0000313" key="3">
    <source>
        <dbReference type="Proteomes" id="UP000057820"/>
    </source>
</evidence>
<dbReference type="InterPro" id="IPR006034">
    <property type="entry name" value="Asparaginase/glutaminase-like"/>
</dbReference>
<dbReference type="InterPro" id="IPR027474">
    <property type="entry name" value="L-asparaginase_N"/>
</dbReference>
<dbReference type="Pfam" id="PF00710">
    <property type="entry name" value="Asparaginase"/>
    <property type="match status" value="1"/>
</dbReference>
<dbReference type="Gene3D" id="3.40.50.1170">
    <property type="entry name" value="L-asparaginase, N-terminal domain"/>
    <property type="match status" value="1"/>
</dbReference>
<dbReference type="PIRSF" id="PIRSF500176">
    <property type="entry name" value="L_ASNase"/>
    <property type="match status" value="1"/>
</dbReference>
<dbReference type="SUPFAM" id="SSF53774">
    <property type="entry name" value="Glutaminase/Asparaginase"/>
    <property type="match status" value="1"/>
</dbReference>
<dbReference type="InterPro" id="IPR037152">
    <property type="entry name" value="L-asparaginase_N_sf"/>
</dbReference>
<feature type="domain" description="L-asparaginase N-terminal" evidence="1">
    <location>
        <begin position="241"/>
        <end position="334"/>
    </location>
</feature>
<dbReference type="InterPro" id="IPR027473">
    <property type="entry name" value="L-asparaginase_C"/>
</dbReference>
<dbReference type="PROSITE" id="PS51732">
    <property type="entry name" value="ASN_GLN_ASE_3"/>
    <property type="match status" value="1"/>
</dbReference>
<dbReference type="EC" id="3.5.1.1" evidence="2"/>
<accession>A0A0H5NDS2</accession>
<dbReference type="EMBL" id="LN868938">
    <property type="protein sequence ID" value="CRY73733.1"/>
    <property type="molecule type" value="Genomic_DNA"/>
</dbReference>
<evidence type="ECO:0000313" key="2">
    <source>
        <dbReference type="EMBL" id="CRY73733.1"/>
    </source>
</evidence>
<protein>
    <submittedName>
        <fullName evidence="2">L-asparaginase</fullName>
        <ecNumber evidence="2">3.5.1.1</ecNumber>
    </submittedName>
</protein>
<dbReference type="KEGG" id="nfr:ERS450000_00287"/>
<proteinExistence type="predicted"/>
<name>A0A0H5NDS2_NOCFR</name>
<dbReference type="InterPro" id="IPR036152">
    <property type="entry name" value="Asp/glu_Ase-like_sf"/>
</dbReference>
<dbReference type="RefSeq" id="WP_060589973.1">
    <property type="nucleotide sequence ID" value="NZ_CAACYE020000001.1"/>
</dbReference>
<dbReference type="GO" id="GO:0004067">
    <property type="term" value="F:asparaginase activity"/>
    <property type="evidence" value="ECO:0007669"/>
    <property type="project" value="UniProtKB-UniRule"/>
</dbReference>
<organism evidence="2 3">
    <name type="scientific">Nocardia farcinica</name>
    <dbReference type="NCBI Taxonomy" id="37329"/>
    <lineage>
        <taxon>Bacteria</taxon>
        <taxon>Bacillati</taxon>
        <taxon>Actinomycetota</taxon>
        <taxon>Actinomycetes</taxon>
        <taxon>Mycobacteriales</taxon>
        <taxon>Nocardiaceae</taxon>
        <taxon>Nocardia</taxon>
    </lineage>
</organism>
<evidence type="ECO:0000259" key="1">
    <source>
        <dbReference type="Pfam" id="PF00710"/>
    </source>
</evidence>
<dbReference type="Proteomes" id="UP000057820">
    <property type="component" value="Chromosome 1"/>
</dbReference>
<gene>
    <name evidence="2" type="primary">ansA</name>
    <name evidence="2" type="ORF">ERS450000_00287</name>
</gene>
<dbReference type="Gene3D" id="3.40.50.40">
    <property type="match status" value="1"/>
</dbReference>
<keyword evidence="2" id="KW-0378">Hydrolase</keyword>
<dbReference type="AlphaFoldDB" id="A0A0H5NDS2"/>
<dbReference type="PIRSF" id="PIRSF001220">
    <property type="entry name" value="L-ASNase_gatD"/>
    <property type="match status" value="1"/>
</dbReference>
<reference evidence="3" key="1">
    <citation type="submission" date="2015-03" db="EMBL/GenBank/DDBJ databases">
        <authorList>
            <consortium name="Pathogen Informatics"/>
        </authorList>
    </citation>
    <scope>NUCLEOTIDE SEQUENCE [LARGE SCALE GENOMIC DNA]</scope>
    <source>
        <strain evidence="3">NCTC11134</strain>
    </source>
</reference>
<sequence length="563" mass="59844">MTTPTPEPARIAVFSGPTATIGNSPDLVTSGKARVRHGLPPLTTLDGTAPRFDLLRPQRLAAPVTVLVEAYSAHPLEYDARALYAPPDGWLDAEGVLHATETAGATPVYEVELRPEDGLYPLPYMARQADGSAWEAATASPLAPATRSRQTFYPDAERLYEEIERFGLEDHGHPIGLSAHAVFDFFRPAPSAGYTGGQADGAAESLGEDYFAYYPYHLHREPDLRTLARATNLVQRVLGSGDYIGAQWLEGSPTAEETLYWLGLLIDTPVPIVGHTAQRRHQSVSGDGARNIVDGVKFLLSSAALDEQGRNQLGATLIVDELVYSAREVTKVDARPGGYATTGGHGGIVATMGGYGPPRVTYTPAYRHTHRSDVRLGCLPEQVTGVAEAADGRIRTVDVTVKDAAGELVPSAMPLVTIVKFTRYVPVAVGPDAQPDHTTAVEVSARRRANLANAPLAGFVCEGMSPFGSADPATNSALSLAIYSGMPVVRVGRGNTAGLAYRTDPTVIAGSNLTATKARMLLMAALLKLGALPVAADPEHPTADERAATERAVAAYQQIFDTH</sequence>